<organism evidence="1 2">
    <name type="scientific">Steccherinum ochraceum</name>
    <dbReference type="NCBI Taxonomy" id="92696"/>
    <lineage>
        <taxon>Eukaryota</taxon>
        <taxon>Fungi</taxon>
        <taxon>Dikarya</taxon>
        <taxon>Basidiomycota</taxon>
        <taxon>Agaricomycotina</taxon>
        <taxon>Agaricomycetes</taxon>
        <taxon>Polyporales</taxon>
        <taxon>Steccherinaceae</taxon>
        <taxon>Steccherinum</taxon>
    </lineage>
</organism>
<protein>
    <submittedName>
        <fullName evidence="1">Uncharacterized protein</fullName>
    </submittedName>
</protein>
<evidence type="ECO:0000313" key="2">
    <source>
        <dbReference type="Proteomes" id="UP000292702"/>
    </source>
</evidence>
<name>A0A4R0RKS3_9APHY</name>
<reference evidence="1 2" key="1">
    <citation type="submission" date="2018-11" db="EMBL/GenBank/DDBJ databases">
        <title>Genome assembly of Steccherinum ochraceum LE-BIN_3174, the white-rot fungus of the Steccherinaceae family (The Residual Polyporoid clade, Polyporales, Basidiomycota).</title>
        <authorList>
            <person name="Fedorova T.V."/>
            <person name="Glazunova O.A."/>
            <person name="Landesman E.O."/>
            <person name="Moiseenko K.V."/>
            <person name="Psurtseva N.V."/>
            <person name="Savinova O.S."/>
            <person name="Shakhova N.V."/>
            <person name="Tyazhelova T.V."/>
            <person name="Vasina D.V."/>
        </authorList>
    </citation>
    <scope>NUCLEOTIDE SEQUENCE [LARGE SCALE GENOMIC DNA]</scope>
    <source>
        <strain evidence="1 2">LE-BIN_3174</strain>
    </source>
</reference>
<accession>A0A4R0RKS3</accession>
<sequence>MAVTMLTFRAQMLSTSLENAFAKKNELDKSSQADFGIWTDARRKVKDLERSPTWHPMMLHLYAAAAGTTLAMKRVARSVASGSQGEKVDKLTSVHPYKTEDVVEVVVECCIAVEPLDTRLDQETHSPVDPVLAIKVASSAAGEAPLSVSHHRFWQRLMNIAPFECGRAAYTPATVPFRASVHKAGSIYDHEEGKTAMGLDS</sequence>
<dbReference type="AlphaFoldDB" id="A0A4R0RKS3"/>
<proteinExistence type="predicted"/>
<dbReference type="EMBL" id="RWJN01000238">
    <property type="protein sequence ID" value="TCD64398.1"/>
    <property type="molecule type" value="Genomic_DNA"/>
</dbReference>
<evidence type="ECO:0000313" key="1">
    <source>
        <dbReference type="EMBL" id="TCD64398.1"/>
    </source>
</evidence>
<keyword evidence="2" id="KW-1185">Reference proteome</keyword>
<dbReference type="Proteomes" id="UP000292702">
    <property type="component" value="Unassembled WGS sequence"/>
</dbReference>
<gene>
    <name evidence="1" type="ORF">EIP91_004114</name>
</gene>
<comment type="caution">
    <text evidence="1">The sequence shown here is derived from an EMBL/GenBank/DDBJ whole genome shotgun (WGS) entry which is preliminary data.</text>
</comment>